<evidence type="ECO:0000256" key="4">
    <source>
        <dbReference type="SAM" id="MobiDB-lite"/>
    </source>
</evidence>
<dbReference type="InterPro" id="IPR052346">
    <property type="entry name" value="O-mannosyl-transferase_TMTC"/>
</dbReference>
<dbReference type="Gene3D" id="1.25.40.10">
    <property type="entry name" value="Tetratricopeptide repeat domain"/>
    <property type="match status" value="2"/>
</dbReference>
<evidence type="ECO:0000313" key="6">
    <source>
        <dbReference type="Proteomes" id="UP000697998"/>
    </source>
</evidence>
<dbReference type="InterPro" id="IPR019734">
    <property type="entry name" value="TPR_rpt"/>
</dbReference>
<dbReference type="PROSITE" id="PS50005">
    <property type="entry name" value="TPR"/>
    <property type="match status" value="3"/>
</dbReference>
<dbReference type="PROSITE" id="PS50293">
    <property type="entry name" value="TPR_REGION"/>
    <property type="match status" value="1"/>
</dbReference>
<keyword evidence="1" id="KW-0677">Repeat</keyword>
<dbReference type="Pfam" id="PF13432">
    <property type="entry name" value="TPR_16"/>
    <property type="match status" value="1"/>
</dbReference>
<dbReference type="PANTHER" id="PTHR44227:SF3">
    <property type="entry name" value="PROTEIN O-MANNOSYL-TRANSFERASE TMTC4"/>
    <property type="match status" value="1"/>
</dbReference>
<dbReference type="GO" id="GO:0030968">
    <property type="term" value="P:endoplasmic reticulum unfolded protein response"/>
    <property type="evidence" value="ECO:0007669"/>
    <property type="project" value="TreeGrafter"/>
</dbReference>
<feature type="repeat" description="TPR" evidence="3">
    <location>
        <begin position="64"/>
        <end position="97"/>
    </location>
</feature>
<dbReference type="Pfam" id="PF13424">
    <property type="entry name" value="TPR_12"/>
    <property type="match status" value="1"/>
</dbReference>
<name>A0A935UII3_9PROT</name>
<reference evidence="5 6" key="1">
    <citation type="submission" date="2020-10" db="EMBL/GenBank/DDBJ databases">
        <title>Connecting structure to function with the recovery of over 1000 high-quality activated sludge metagenome-assembled genomes encoding full-length rRNA genes using long-read sequencing.</title>
        <authorList>
            <person name="Singleton C.M."/>
            <person name="Petriglieri F."/>
            <person name="Kristensen J.M."/>
            <person name="Kirkegaard R.H."/>
            <person name="Michaelsen T.Y."/>
            <person name="Andersen M.H."/>
            <person name="Karst S.M."/>
            <person name="Dueholm M.S."/>
            <person name="Nielsen P.H."/>
            <person name="Albertsen M."/>
        </authorList>
    </citation>
    <scope>NUCLEOTIDE SEQUENCE [LARGE SCALE GENOMIC DNA]</scope>
    <source>
        <strain evidence="5">EsbW_18-Q3-R4-48_BATAC.285</strain>
    </source>
</reference>
<dbReference type="GO" id="GO:0000030">
    <property type="term" value="F:mannosyltransferase activity"/>
    <property type="evidence" value="ECO:0007669"/>
    <property type="project" value="TreeGrafter"/>
</dbReference>
<dbReference type="InterPro" id="IPR011990">
    <property type="entry name" value="TPR-like_helical_dom_sf"/>
</dbReference>
<dbReference type="SUPFAM" id="SSF48452">
    <property type="entry name" value="TPR-like"/>
    <property type="match status" value="1"/>
</dbReference>
<accession>A0A935UII3</accession>
<dbReference type="Proteomes" id="UP000697998">
    <property type="component" value="Unassembled WGS sequence"/>
</dbReference>
<comment type="caution">
    <text evidence="5">The sequence shown here is derived from an EMBL/GenBank/DDBJ whole genome shotgun (WGS) entry which is preliminary data.</text>
</comment>
<feature type="compositionally biased region" description="Low complexity" evidence="4">
    <location>
        <begin position="10"/>
        <end position="24"/>
    </location>
</feature>
<protein>
    <submittedName>
        <fullName evidence="5">Tetratricopeptide repeat protein</fullName>
    </submittedName>
</protein>
<dbReference type="SMART" id="SM00028">
    <property type="entry name" value="TPR"/>
    <property type="match status" value="3"/>
</dbReference>
<evidence type="ECO:0000256" key="3">
    <source>
        <dbReference type="PROSITE-ProRule" id="PRU00339"/>
    </source>
</evidence>
<dbReference type="PANTHER" id="PTHR44227">
    <property type="match status" value="1"/>
</dbReference>
<feature type="repeat" description="TPR" evidence="3">
    <location>
        <begin position="30"/>
        <end position="63"/>
    </location>
</feature>
<feature type="repeat" description="TPR" evidence="3">
    <location>
        <begin position="98"/>
        <end position="131"/>
    </location>
</feature>
<dbReference type="AlphaFoldDB" id="A0A935UII3"/>
<evidence type="ECO:0000256" key="1">
    <source>
        <dbReference type="ARBA" id="ARBA00022737"/>
    </source>
</evidence>
<gene>
    <name evidence="5" type="ORF">IPJ27_19830</name>
</gene>
<proteinExistence type="predicted"/>
<sequence>MTDQVHHQAGRLAAADAADQRLTGSRPDDADAWHLTGLREAKRGQHQTAIEHIERAIALRPDYPDAFNNLGNLLTKTGRHDEAEAAYRQAIALRPDHPDPLNNLGNLLHRRRQFGEALAYFERVVAITADYVGASGMAADCRARMTDWTVLQCHLRLKRPSLRPRHLARRKPDIFKTTGFQRNFLFSYRGDPHQ</sequence>
<keyword evidence="2 3" id="KW-0802">TPR repeat</keyword>
<organism evidence="5 6">
    <name type="scientific">Candidatus Accumulibacter proximus</name>
    <dbReference type="NCBI Taxonomy" id="2954385"/>
    <lineage>
        <taxon>Bacteria</taxon>
        <taxon>Pseudomonadati</taxon>
        <taxon>Pseudomonadota</taxon>
        <taxon>Betaproteobacteria</taxon>
        <taxon>Candidatus Accumulibacter</taxon>
    </lineage>
</organism>
<evidence type="ECO:0000313" key="5">
    <source>
        <dbReference type="EMBL" id="MBK7676824.1"/>
    </source>
</evidence>
<feature type="region of interest" description="Disordered" evidence="4">
    <location>
        <begin position="1"/>
        <end position="31"/>
    </location>
</feature>
<dbReference type="GO" id="GO:0035269">
    <property type="term" value="P:protein O-linked glycosylation via mannose"/>
    <property type="evidence" value="ECO:0007669"/>
    <property type="project" value="TreeGrafter"/>
</dbReference>
<dbReference type="EMBL" id="JADJMH010000026">
    <property type="protein sequence ID" value="MBK7676824.1"/>
    <property type="molecule type" value="Genomic_DNA"/>
</dbReference>
<evidence type="ECO:0000256" key="2">
    <source>
        <dbReference type="ARBA" id="ARBA00022803"/>
    </source>
</evidence>